<feature type="compositionally biased region" description="Polar residues" evidence="1">
    <location>
        <begin position="526"/>
        <end position="536"/>
    </location>
</feature>
<feature type="compositionally biased region" description="Basic and acidic residues" evidence="1">
    <location>
        <begin position="478"/>
        <end position="490"/>
    </location>
</feature>
<dbReference type="InterPro" id="IPR032710">
    <property type="entry name" value="NTF2-like_dom_sf"/>
</dbReference>
<evidence type="ECO:0000313" key="2">
    <source>
        <dbReference type="EMBL" id="ROW18034.1"/>
    </source>
</evidence>
<evidence type="ECO:0008006" key="4">
    <source>
        <dbReference type="Google" id="ProtNLM"/>
    </source>
</evidence>
<feature type="region of interest" description="Disordered" evidence="1">
    <location>
        <begin position="315"/>
        <end position="386"/>
    </location>
</feature>
<gene>
    <name evidence="2" type="ORF">VPNG_00351</name>
</gene>
<dbReference type="STRING" id="1230097.A0A423XN50"/>
<organism evidence="2 3">
    <name type="scientific">Cytospora leucostoma</name>
    <dbReference type="NCBI Taxonomy" id="1230097"/>
    <lineage>
        <taxon>Eukaryota</taxon>
        <taxon>Fungi</taxon>
        <taxon>Dikarya</taxon>
        <taxon>Ascomycota</taxon>
        <taxon>Pezizomycotina</taxon>
        <taxon>Sordariomycetes</taxon>
        <taxon>Sordariomycetidae</taxon>
        <taxon>Diaporthales</taxon>
        <taxon>Cytosporaceae</taxon>
        <taxon>Cytospora</taxon>
    </lineage>
</organism>
<comment type="caution">
    <text evidence="2">The sequence shown here is derived from an EMBL/GenBank/DDBJ whole genome shotgun (WGS) entry which is preliminary data.</text>
</comment>
<dbReference type="AlphaFoldDB" id="A0A423XN50"/>
<feature type="region of interest" description="Disordered" evidence="1">
    <location>
        <begin position="461"/>
        <end position="536"/>
    </location>
</feature>
<feature type="region of interest" description="Disordered" evidence="1">
    <location>
        <begin position="154"/>
        <end position="269"/>
    </location>
</feature>
<reference evidence="2 3" key="1">
    <citation type="submission" date="2015-09" db="EMBL/GenBank/DDBJ databases">
        <title>Host preference determinants of Valsa canker pathogens revealed by comparative genomics.</title>
        <authorList>
            <person name="Yin Z."/>
            <person name="Huang L."/>
        </authorList>
    </citation>
    <scope>NUCLEOTIDE SEQUENCE [LARGE SCALE GENOMIC DNA]</scope>
    <source>
        <strain evidence="2 3">SXYLt</strain>
    </source>
</reference>
<evidence type="ECO:0000256" key="1">
    <source>
        <dbReference type="SAM" id="MobiDB-lite"/>
    </source>
</evidence>
<dbReference type="Proteomes" id="UP000285146">
    <property type="component" value="Unassembled WGS sequence"/>
</dbReference>
<accession>A0A423XN50</accession>
<evidence type="ECO:0000313" key="3">
    <source>
        <dbReference type="Proteomes" id="UP000285146"/>
    </source>
</evidence>
<feature type="compositionally biased region" description="Polar residues" evidence="1">
    <location>
        <begin position="216"/>
        <end position="226"/>
    </location>
</feature>
<feature type="compositionally biased region" description="Basic and acidic residues" evidence="1">
    <location>
        <begin position="355"/>
        <end position="367"/>
    </location>
</feature>
<feature type="compositionally biased region" description="Acidic residues" evidence="1">
    <location>
        <begin position="206"/>
        <end position="215"/>
    </location>
</feature>
<name>A0A423XN50_9PEZI</name>
<feature type="compositionally biased region" description="Low complexity" evidence="1">
    <location>
        <begin position="340"/>
        <end position="354"/>
    </location>
</feature>
<dbReference type="Gene3D" id="3.10.450.50">
    <property type="match status" value="1"/>
</dbReference>
<keyword evidence="3" id="KW-1185">Reference proteome</keyword>
<dbReference type="InParanoid" id="A0A423XN50"/>
<dbReference type="OrthoDB" id="1162399at2759"/>
<dbReference type="SUPFAM" id="SSF54427">
    <property type="entry name" value="NTF2-like"/>
    <property type="match status" value="1"/>
</dbReference>
<protein>
    <recommendedName>
        <fullName evidence="4">NTF2 domain-containing protein</fullName>
    </recommendedName>
</protein>
<dbReference type="EMBL" id="LKEB01000001">
    <property type="protein sequence ID" value="ROW18034.1"/>
    <property type="molecule type" value="Genomic_DNA"/>
</dbReference>
<feature type="compositionally biased region" description="Gly residues" evidence="1">
    <location>
        <begin position="491"/>
        <end position="504"/>
    </location>
</feature>
<feature type="compositionally biased region" description="Polar residues" evidence="1">
    <location>
        <begin position="163"/>
        <end position="177"/>
    </location>
</feature>
<sequence length="536" mass="58764">MALQAVYKQFLASPNSNVLAQNASLHYITTTTSYNGPTDIVKHFSSQRNHIRTKKESILNVVEGQNTLAVQTELALEFLDHGGAYLPGLDDQFLSDRVVHIAVFHVVKFNDDGKITTIQQSWDQGALLKQLDVIGKTGRNWPIRDSQEQIKLITRAAGKPAEPTTSGATNRYRTNTGDAARSEGPGPTPVSPRAGARPRQRTFEEILGEETDFDSPENQGSPSRITASKVGAGNKTFPPSRLFDKPDDAPEDLDISDDGRSPERYVKPHPKKYNHFDFIDGSDPADAPRAGVPLDAVESKHRQTWDFEDFATPQKNKLGKKIRQQNDRHWGTDENEIDSPAKPGPGKAAPGAARRAADSHFEMDDGKSPTGSRVPVRPRGSGNNGGLSLYNNHMVTQDGSEPIQSPDPRTLGNITNVKHRTQNYGPHFTMADNSPKYEDKPHAPVAEDRKKAVSNMQAQWSTYDESPVAQKQLRGPIHLKENGPDHRIKLGGDGMGNPKGGRGWSLGDESDEEQAPSAVPGRKGASQRSANSLWNH</sequence>
<feature type="compositionally biased region" description="Basic and acidic residues" evidence="1">
    <location>
        <begin position="257"/>
        <end position="266"/>
    </location>
</feature>
<proteinExistence type="predicted"/>